<feature type="non-terminal residue" evidence="2">
    <location>
        <position position="1"/>
    </location>
</feature>
<organism evidence="2 3">
    <name type="scientific">Trifolium medium</name>
    <dbReference type="NCBI Taxonomy" id="97028"/>
    <lineage>
        <taxon>Eukaryota</taxon>
        <taxon>Viridiplantae</taxon>
        <taxon>Streptophyta</taxon>
        <taxon>Embryophyta</taxon>
        <taxon>Tracheophyta</taxon>
        <taxon>Spermatophyta</taxon>
        <taxon>Magnoliopsida</taxon>
        <taxon>eudicotyledons</taxon>
        <taxon>Gunneridae</taxon>
        <taxon>Pentapetalae</taxon>
        <taxon>rosids</taxon>
        <taxon>fabids</taxon>
        <taxon>Fabales</taxon>
        <taxon>Fabaceae</taxon>
        <taxon>Papilionoideae</taxon>
        <taxon>50 kb inversion clade</taxon>
        <taxon>NPAAA clade</taxon>
        <taxon>Hologalegina</taxon>
        <taxon>IRL clade</taxon>
        <taxon>Trifolieae</taxon>
        <taxon>Trifolium</taxon>
    </lineage>
</organism>
<evidence type="ECO:0000313" key="3">
    <source>
        <dbReference type="Proteomes" id="UP000265520"/>
    </source>
</evidence>
<dbReference type="EMBL" id="LXQA010787600">
    <property type="protein sequence ID" value="MCI71010.1"/>
    <property type="molecule type" value="Genomic_DNA"/>
</dbReference>
<feature type="region of interest" description="Disordered" evidence="1">
    <location>
        <begin position="1"/>
        <end position="23"/>
    </location>
</feature>
<name>A0A392UEZ8_9FABA</name>
<comment type="caution">
    <text evidence="2">The sequence shown here is derived from an EMBL/GenBank/DDBJ whole genome shotgun (WGS) entry which is preliminary data.</text>
</comment>
<protein>
    <submittedName>
        <fullName evidence="2">Uncharacterized protein</fullName>
    </submittedName>
</protein>
<evidence type="ECO:0000313" key="2">
    <source>
        <dbReference type="EMBL" id="MCI71010.1"/>
    </source>
</evidence>
<dbReference type="AlphaFoldDB" id="A0A392UEZ8"/>
<evidence type="ECO:0000256" key="1">
    <source>
        <dbReference type="SAM" id="MobiDB-lite"/>
    </source>
</evidence>
<keyword evidence="3" id="KW-1185">Reference proteome</keyword>
<proteinExistence type="predicted"/>
<accession>A0A392UEZ8</accession>
<dbReference type="Proteomes" id="UP000265520">
    <property type="component" value="Unassembled WGS sequence"/>
</dbReference>
<sequence length="58" mass="6475">RSDGGRAIRTQKHRTAYEPTTTTKSPSAIWTTVVRRTGTAHRTTTLLIYITLTRFGLG</sequence>
<reference evidence="2 3" key="1">
    <citation type="journal article" date="2018" name="Front. Plant Sci.">
        <title>Red Clover (Trifolium pratense) and Zigzag Clover (T. medium) - A Picture of Genomic Similarities and Differences.</title>
        <authorList>
            <person name="Dluhosova J."/>
            <person name="Istvanek J."/>
            <person name="Nedelnik J."/>
            <person name="Repkova J."/>
        </authorList>
    </citation>
    <scope>NUCLEOTIDE SEQUENCE [LARGE SCALE GENOMIC DNA]</scope>
    <source>
        <strain evidence="3">cv. 10/8</strain>
        <tissue evidence="2">Leaf</tissue>
    </source>
</reference>